<reference evidence="1" key="1">
    <citation type="submission" date="2019-05" db="EMBL/GenBank/DDBJ databases">
        <title>Annotation for the trematode Paragonimus heterotremus.</title>
        <authorList>
            <person name="Choi Y.-J."/>
        </authorList>
    </citation>
    <scope>NUCLEOTIDE SEQUENCE</scope>
    <source>
        <strain evidence="1">LC</strain>
    </source>
</reference>
<gene>
    <name evidence="1" type="ORF">PHET_07322</name>
</gene>
<proteinExistence type="predicted"/>
<dbReference type="AlphaFoldDB" id="A0A8J4WEC8"/>
<dbReference type="Proteomes" id="UP000748531">
    <property type="component" value="Unassembled WGS sequence"/>
</dbReference>
<comment type="caution">
    <text evidence="1">The sequence shown here is derived from an EMBL/GenBank/DDBJ whole genome shotgun (WGS) entry which is preliminary data.</text>
</comment>
<evidence type="ECO:0000313" key="2">
    <source>
        <dbReference type="Proteomes" id="UP000748531"/>
    </source>
</evidence>
<accession>A0A8J4WEC8</accession>
<protein>
    <submittedName>
        <fullName evidence="1">Uncharacterized protein</fullName>
    </submittedName>
</protein>
<organism evidence="1 2">
    <name type="scientific">Paragonimus heterotremus</name>
    <dbReference type="NCBI Taxonomy" id="100268"/>
    <lineage>
        <taxon>Eukaryota</taxon>
        <taxon>Metazoa</taxon>
        <taxon>Spiralia</taxon>
        <taxon>Lophotrochozoa</taxon>
        <taxon>Platyhelminthes</taxon>
        <taxon>Trematoda</taxon>
        <taxon>Digenea</taxon>
        <taxon>Plagiorchiida</taxon>
        <taxon>Troglotremata</taxon>
        <taxon>Troglotrematidae</taxon>
        <taxon>Paragonimus</taxon>
    </lineage>
</organism>
<keyword evidence="2" id="KW-1185">Reference proteome</keyword>
<sequence>MWVIGRGDPCRVAVGDTVVAHDERYIGESNATYSAKLPSFNFSILFKILQGDCEDDNLNAVGGLNKEDGNSNYFWTVLVDGGNSTRVFTFDAHCSCGQIKKNKHMRVFEIALSDISRRTTTNSLPLIALTIIFSQHFTELKLITSLNLIRLRLSSGLAMNVRLVAYRA</sequence>
<name>A0A8J4WEC8_9TREM</name>
<evidence type="ECO:0000313" key="1">
    <source>
        <dbReference type="EMBL" id="KAF5397029.1"/>
    </source>
</evidence>
<dbReference type="EMBL" id="LUCH01006904">
    <property type="protein sequence ID" value="KAF5397029.1"/>
    <property type="molecule type" value="Genomic_DNA"/>
</dbReference>